<keyword evidence="4" id="KW-1185">Reference proteome</keyword>
<dbReference type="GO" id="GO:0008270">
    <property type="term" value="F:zinc ion binding"/>
    <property type="evidence" value="ECO:0007669"/>
    <property type="project" value="InterPro"/>
</dbReference>
<dbReference type="PANTHER" id="PTHR33823">
    <property type="entry name" value="RNA POLYMERASE-BINDING TRANSCRIPTION FACTOR DKSA-RELATED"/>
    <property type="match status" value="1"/>
</dbReference>
<proteinExistence type="predicted"/>
<dbReference type="Gene3D" id="1.20.120.910">
    <property type="entry name" value="DksA, coiled-coil domain"/>
    <property type="match status" value="1"/>
</dbReference>
<dbReference type="InterPro" id="IPR037187">
    <property type="entry name" value="DnaK_N"/>
</dbReference>
<dbReference type="InterPro" id="IPR000962">
    <property type="entry name" value="Znf_DskA_TraR"/>
</dbReference>
<dbReference type="AlphaFoldDB" id="A0A9E8FPW1"/>
<accession>A0A9E8FPW1</accession>
<feature type="domain" description="Zinc finger DksA/TraR C4-type" evidence="2">
    <location>
        <begin position="76"/>
        <end position="110"/>
    </location>
</feature>
<evidence type="ECO:0000313" key="3">
    <source>
        <dbReference type="EMBL" id="QQD23213.1"/>
    </source>
</evidence>
<evidence type="ECO:0000256" key="1">
    <source>
        <dbReference type="SAM" id="MobiDB-lite"/>
    </source>
</evidence>
<sequence length="110" mass="12247">MNLDKVREQLLQRQQMLEARADKTARDASHRDEAVSADFAEQASERENDDVLRTISVEARYEIQQIGQALQRIEDGNYGECSGCGADIGTERLQAVPYATLCIKCAAAQE</sequence>
<dbReference type="EMBL" id="CP046056">
    <property type="protein sequence ID" value="QQD23213.1"/>
    <property type="molecule type" value="Genomic_DNA"/>
</dbReference>
<evidence type="ECO:0000313" key="4">
    <source>
        <dbReference type="Proteomes" id="UP000596074"/>
    </source>
</evidence>
<dbReference type="Pfam" id="PF01258">
    <property type="entry name" value="zf-dskA_traR"/>
    <property type="match status" value="1"/>
</dbReference>
<name>A0A9E8FPW1_9GAMM</name>
<dbReference type="PANTHER" id="PTHR33823:SF4">
    <property type="entry name" value="GENERAL STRESS PROTEIN 16O"/>
    <property type="match status" value="1"/>
</dbReference>
<feature type="compositionally biased region" description="Basic and acidic residues" evidence="1">
    <location>
        <begin position="20"/>
        <end position="34"/>
    </location>
</feature>
<dbReference type="RefSeq" id="WP_228345726.1">
    <property type="nucleotide sequence ID" value="NZ_CP045550.1"/>
</dbReference>
<evidence type="ECO:0000259" key="2">
    <source>
        <dbReference type="Pfam" id="PF01258"/>
    </source>
</evidence>
<organism evidence="3 4">
    <name type="scientific">Venatoribacter cucullus</name>
    <dbReference type="NCBI Taxonomy" id="2661630"/>
    <lineage>
        <taxon>Bacteria</taxon>
        <taxon>Pseudomonadati</taxon>
        <taxon>Pseudomonadota</taxon>
        <taxon>Gammaproteobacteria</taxon>
        <taxon>Oceanospirillales</taxon>
        <taxon>Oceanospirillaceae</taxon>
        <taxon>Venatoribacter</taxon>
    </lineage>
</organism>
<feature type="region of interest" description="Disordered" evidence="1">
    <location>
        <begin position="20"/>
        <end position="47"/>
    </location>
</feature>
<gene>
    <name evidence="3" type="ORF">GJQ55_01430</name>
</gene>
<reference evidence="3 4" key="1">
    <citation type="submission" date="2019-11" db="EMBL/GenBank/DDBJ databases">
        <title>Venatorbacter sp. nov. a predator of Campylobacter and other Gram-negative bacteria.</title>
        <authorList>
            <person name="Saeedi A."/>
            <person name="Cummings N.J."/>
            <person name="Connerton I.F."/>
            <person name="Connerton P.L."/>
        </authorList>
    </citation>
    <scope>NUCLEOTIDE SEQUENCE [LARGE SCALE GENOMIC DNA]</scope>
    <source>
        <strain evidence="3">XL5</strain>
    </source>
</reference>
<dbReference type="PROSITE" id="PS01102">
    <property type="entry name" value="ZF_DKSA_1"/>
    <property type="match status" value="1"/>
</dbReference>
<dbReference type="KEGG" id="vcw:GJQ55_01430"/>
<dbReference type="Proteomes" id="UP000596074">
    <property type="component" value="Chromosome"/>
</dbReference>
<protein>
    <submittedName>
        <fullName evidence="3">TraR/DksA family transcriptional regulator</fullName>
    </submittedName>
</protein>
<dbReference type="InterPro" id="IPR020458">
    <property type="entry name" value="Znf_DskA_TraR_CS"/>
</dbReference>
<dbReference type="SUPFAM" id="SSF57716">
    <property type="entry name" value="Glucocorticoid receptor-like (DNA-binding domain)"/>
    <property type="match status" value="1"/>
</dbReference>
<dbReference type="PROSITE" id="PS51128">
    <property type="entry name" value="ZF_DKSA_2"/>
    <property type="match status" value="1"/>
</dbReference>
<dbReference type="SUPFAM" id="SSF109635">
    <property type="entry name" value="DnaK suppressor protein DksA, alpha-hairpin domain"/>
    <property type="match status" value="1"/>
</dbReference>